<reference evidence="3" key="1">
    <citation type="journal article" date="2019" name="Int. J. Syst. Evol. Microbiol.">
        <title>The Global Catalogue of Microorganisms (GCM) 10K type strain sequencing project: providing services to taxonomists for standard genome sequencing and annotation.</title>
        <authorList>
            <consortium name="The Broad Institute Genomics Platform"/>
            <consortium name="The Broad Institute Genome Sequencing Center for Infectious Disease"/>
            <person name="Wu L."/>
            <person name="Ma J."/>
        </authorList>
    </citation>
    <scope>NUCLEOTIDE SEQUENCE [LARGE SCALE GENOMIC DNA]</scope>
    <source>
        <strain evidence="3">JCM 16259</strain>
    </source>
</reference>
<proteinExistence type="predicted"/>
<organism evidence="2 3">
    <name type="scientific">Terrabacter carboxydivorans</name>
    <dbReference type="NCBI Taxonomy" id="619730"/>
    <lineage>
        <taxon>Bacteria</taxon>
        <taxon>Bacillati</taxon>
        <taxon>Actinomycetota</taxon>
        <taxon>Actinomycetes</taxon>
        <taxon>Micrococcales</taxon>
        <taxon>Intrasporangiaceae</taxon>
        <taxon>Terrabacter</taxon>
    </lineage>
</organism>
<evidence type="ECO:0000313" key="3">
    <source>
        <dbReference type="Proteomes" id="UP001500730"/>
    </source>
</evidence>
<accession>A0ABP5Y0J7</accession>
<evidence type="ECO:0000313" key="2">
    <source>
        <dbReference type="EMBL" id="GAA2470952.1"/>
    </source>
</evidence>
<dbReference type="Gene3D" id="1.40.20.10">
    <property type="entry name" value="CHAD domain"/>
    <property type="match status" value="1"/>
</dbReference>
<dbReference type="PANTHER" id="PTHR39339:SF1">
    <property type="entry name" value="CHAD DOMAIN-CONTAINING PROTEIN"/>
    <property type="match status" value="1"/>
</dbReference>
<dbReference type="PROSITE" id="PS51708">
    <property type="entry name" value="CHAD"/>
    <property type="match status" value="1"/>
</dbReference>
<dbReference type="InterPro" id="IPR007899">
    <property type="entry name" value="CHAD_dom"/>
</dbReference>
<name>A0ABP5Y0J7_9MICO</name>
<keyword evidence="3" id="KW-1185">Reference proteome</keyword>
<sequence length="307" mass="33318">MPSAGILVRQRLADQRDALRTAEAAVRAGGPTGLHDLRVAMRRIRSLLATFRPVFDTSVTEPLRAELKDASGRLGQSRDAEVATDNTDRLLEDVELDGLDEDAVAGLRARLRLDAAAAGEDVEEILDSTRYAALSILLDELVTHPPLTDAAQRDAAKVARKRVRHEARRFARLAEAARADLGADGASPHDHGSAAPPAVDHAAHLHEVRKATKRLRYAAEAARPVSDEPYRRIVKLAKAVQGALGEHHDAVMTRQALRHLALDEAVGEAAAFLLGHLDADEQRAMATLEAQSWQTIDELRAELDAAF</sequence>
<dbReference type="SMART" id="SM00880">
    <property type="entry name" value="CHAD"/>
    <property type="match status" value="1"/>
</dbReference>
<protein>
    <recommendedName>
        <fullName evidence="1">CHAD domain-containing protein</fullName>
    </recommendedName>
</protein>
<dbReference type="InterPro" id="IPR038186">
    <property type="entry name" value="CHAD_dom_sf"/>
</dbReference>
<dbReference type="Pfam" id="PF05235">
    <property type="entry name" value="CHAD"/>
    <property type="match status" value="1"/>
</dbReference>
<dbReference type="EMBL" id="BAAARE010000002">
    <property type="protein sequence ID" value="GAA2470952.1"/>
    <property type="molecule type" value="Genomic_DNA"/>
</dbReference>
<dbReference type="PANTHER" id="PTHR39339">
    <property type="entry name" value="SLR1444 PROTEIN"/>
    <property type="match status" value="1"/>
</dbReference>
<gene>
    <name evidence="2" type="ORF">GCM10009858_05310</name>
</gene>
<dbReference type="RefSeq" id="WP_344252687.1">
    <property type="nucleotide sequence ID" value="NZ_BAAARE010000002.1"/>
</dbReference>
<evidence type="ECO:0000259" key="1">
    <source>
        <dbReference type="PROSITE" id="PS51708"/>
    </source>
</evidence>
<dbReference type="Proteomes" id="UP001500730">
    <property type="component" value="Unassembled WGS sequence"/>
</dbReference>
<feature type="domain" description="CHAD" evidence="1">
    <location>
        <begin position="1"/>
        <end position="298"/>
    </location>
</feature>
<comment type="caution">
    <text evidence="2">The sequence shown here is derived from an EMBL/GenBank/DDBJ whole genome shotgun (WGS) entry which is preliminary data.</text>
</comment>